<dbReference type="Proteomes" id="UP000190827">
    <property type="component" value="Unassembled WGS sequence"/>
</dbReference>
<feature type="transmembrane region" description="Helical" evidence="1">
    <location>
        <begin position="276"/>
        <end position="294"/>
    </location>
</feature>
<feature type="transmembrane region" description="Helical" evidence="1">
    <location>
        <begin position="349"/>
        <end position="369"/>
    </location>
</feature>
<feature type="transmembrane region" description="Helical" evidence="1">
    <location>
        <begin position="315"/>
        <end position="337"/>
    </location>
</feature>
<feature type="transmembrane region" description="Helical" evidence="1">
    <location>
        <begin position="20"/>
        <end position="39"/>
    </location>
</feature>
<feature type="transmembrane region" description="Helical" evidence="1">
    <location>
        <begin position="138"/>
        <end position="156"/>
    </location>
</feature>
<evidence type="ECO:0000313" key="5">
    <source>
        <dbReference type="Proteomes" id="UP000190827"/>
    </source>
</evidence>
<dbReference type="Pfam" id="PF04235">
    <property type="entry name" value="DUF418"/>
    <property type="match status" value="1"/>
</dbReference>
<keyword evidence="1" id="KW-0472">Membrane</keyword>
<feature type="domain" description="Heparan-alpha-glucosaminide N-acetyltransferase catalytic" evidence="3">
    <location>
        <begin position="18"/>
        <end position="198"/>
    </location>
</feature>
<dbReference type="RefSeq" id="WP_079706906.1">
    <property type="nucleotide sequence ID" value="NZ_FUZO01000002.1"/>
</dbReference>
<evidence type="ECO:0000259" key="2">
    <source>
        <dbReference type="Pfam" id="PF04235"/>
    </source>
</evidence>
<feature type="transmembrane region" description="Helical" evidence="1">
    <location>
        <begin position="89"/>
        <end position="107"/>
    </location>
</feature>
<feature type="transmembrane region" description="Helical" evidence="1">
    <location>
        <begin position="113"/>
        <end position="131"/>
    </location>
</feature>
<evidence type="ECO:0000256" key="1">
    <source>
        <dbReference type="SAM" id="Phobius"/>
    </source>
</evidence>
<sequence>MTTSVPALPAPDGRRSRRLIGLDLFRTLAVFGMLVAHVGPASWSPDGGLGTVHWEWEVFHSRMPAMFAFAAGISLNLSSRRLESPGREAAGMVVRAVLLLGCGLLLLSLRTPVVVILGAFAVFFVLVIPFLRLRTGPLLWVAGTWAIIGPPLSLFLRASAPDVRNMLWDLLVSGDYPALTWMPFVLAGVAIGRLDLTGPAVRRRLALVGAALATLAYGGSALVMQFGARTAIIATLPRQDPAEYAQRYFAERGVTDSGSWWWLASDAPHSGSWGDVLGALGTCLLLLAVLLTVGDWATRSDRTPAGRLRARLAGWLAAPGSMVLSVYALHIVGMWVVTAVTGHSFAPAQPLWILAVFTVGLGVFAVVWSRYQRQGPLERLLSRVSRSLLPGGRTGTRSTRGSSRR</sequence>
<gene>
    <name evidence="4" type="ORF">SAMN06295973_3243</name>
</gene>
<feature type="transmembrane region" description="Helical" evidence="1">
    <location>
        <begin position="176"/>
        <end position="194"/>
    </location>
</feature>
<dbReference type="Pfam" id="PF07786">
    <property type="entry name" value="HGSNAT_cat"/>
    <property type="match status" value="1"/>
</dbReference>
<comment type="caution">
    <text evidence="4">The sequence shown here is derived from an EMBL/GenBank/DDBJ whole genome shotgun (WGS) entry which is preliminary data.</text>
</comment>
<reference evidence="4 5" key="1">
    <citation type="submission" date="2017-02" db="EMBL/GenBank/DDBJ databases">
        <authorList>
            <person name="Varghese N."/>
            <person name="Submissions S."/>
        </authorList>
    </citation>
    <scope>NUCLEOTIDE SEQUENCE [LARGE SCALE GENOMIC DNA]</scope>
    <source>
        <strain evidence="4 5">VKM Ac-1787</strain>
    </source>
</reference>
<feature type="transmembrane region" description="Helical" evidence="1">
    <location>
        <begin position="59"/>
        <end position="77"/>
    </location>
</feature>
<keyword evidence="1" id="KW-0812">Transmembrane</keyword>
<protein>
    <submittedName>
        <fullName evidence="4">Uncharacterized membrane protein</fullName>
    </submittedName>
</protein>
<keyword evidence="1" id="KW-1133">Transmembrane helix</keyword>
<feature type="transmembrane region" description="Helical" evidence="1">
    <location>
        <begin position="206"/>
        <end position="228"/>
    </location>
</feature>
<evidence type="ECO:0000259" key="3">
    <source>
        <dbReference type="Pfam" id="PF07786"/>
    </source>
</evidence>
<feature type="domain" description="DUF418" evidence="2">
    <location>
        <begin position="271"/>
        <end position="383"/>
    </location>
</feature>
<dbReference type="InterPro" id="IPR012429">
    <property type="entry name" value="HGSNAT_cat"/>
</dbReference>
<dbReference type="InterPro" id="IPR007349">
    <property type="entry name" value="DUF418"/>
</dbReference>
<keyword evidence="5" id="KW-1185">Reference proteome</keyword>
<dbReference type="EMBL" id="FUZO01000002">
    <property type="protein sequence ID" value="SKC70832.1"/>
    <property type="molecule type" value="Genomic_DNA"/>
</dbReference>
<accession>A0ABY1LPN1</accession>
<evidence type="ECO:0000313" key="4">
    <source>
        <dbReference type="EMBL" id="SKC70832.1"/>
    </source>
</evidence>
<name>A0ABY1LPN1_9MICO</name>
<organism evidence="4 5">
    <name type="scientific">Plantibacter cousiniae</name>
    <name type="common">nom. nud.</name>
    <dbReference type="NCBI Taxonomy" id="199709"/>
    <lineage>
        <taxon>Bacteria</taxon>
        <taxon>Bacillati</taxon>
        <taxon>Actinomycetota</taxon>
        <taxon>Actinomycetes</taxon>
        <taxon>Micrococcales</taxon>
        <taxon>Microbacteriaceae</taxon>
        <taxon>Plantibacter</taxon>
    </lineage>
</organism>
<proteinExistence type="predicted"/>